<keyword evidence="4" id="KW-1133">Transmembrane helix</keyword>
<dbReference type="InterPro" id="IPR001054">
    <property type="entry name" value="A/G_cyclase"/>
</dbReference>
<evidence type="ECO:0000256" key="6">
    <source>
        <dbReference type="ARBA" id="ARBA00023239"/>
    </source>
</evidence>
<dbReference type="Pfam" id="PF00211">
    <property type="entry name" value="Guanylate_cyc"/>
    <property type="match status" value="1"/>
</dbReference>
<evidence type="ECO:0000256" key="3">
    <source>
        <dbReference type="ARBA" id="ARBA00022741"/>
    </source>
</evidence>
<comment type="subcellular location">
    <subcellularLocation>
        <location evidence="1">Membrane</location>
    </subcellularLocation>
</comment>
<proteinExistence type="predicted"/>
<sequence>MTCTKVETIGDAYMVVSGVPRINGTRHATEIGTLALDLLRHVRRLEIPHRPGHKFRLRIGCHSGPVAAGVVGCKMPRYCLFGVTVSVASKMESLGKANKIHISESTYDLLSAMKEFVMLERTDGIAEVCPLLKSISESTFILYKSLY</sequence>
<dbReference type="CDD" id="cd07302">
    <property type="entry name" value="CHD"/>
    <property type="match status" value="1"/>
</dbReference>
<evidence type="ECO:0000256" key="4">
    <source>
        <dbReference type="ARBA" id="ARBA00022989"/>
    </source>
</evidence>
<evidence type="ECO:0000313" key="9">
    <source>
        <dbReference type="Proteomes" id="UP001186944"/>
    </source>
</evidence>
<evidence type="ECO:0000256" key="5">
    <source>
        <dbReference type="ARBA" id="ARBA00023136"/>
    </source>
</evidence>
<keyword evidence="3" id="KW-0547">Nucleotide-binding</keyword>
<evidence type="ECO:0000256" key="1">
    <source>
        <dbReference type="ARBA" id="ARBA00004370"/>
    </source>
</evidence>
<evidence type="ECO:0000313" key="8">
    <source>
        <dbReference type="EMBL" id="KAK3099360.1"/>
    </source>
</evidence>
<dbReference type="Proteomes" id="UP001186944">
    <property type="component" value="Unassembled WGS sequence"/>
</dbReference>
<dbReference type="GO" id="GO:0000166">
    <property type="term" value="F:nucleotide binding"/>
    <property type="evidence" value="ECO:0007669"/>
    <property type="project" value="UniProtKB-KW"/>
</dbReference>
<protein>
    <recommendedName>
        <fullName evidence="7">Guanylate cyclase domain-containing protein</fullName>
    </recommendedName>
</protein>
<feature type="domain" description="Guanylate cyclase" evidence="7">
    <location>
        <begin position="1"/>
        <end position="92"/>
    </location>
</feature>
<dbReference type="GO" id="GO:0007168">
    <property type="term" value="P:receptor guanylyl cyclase signaling pathway"/>
    <property type="evidence" value="ECO:0007669"/>
    <property type="project" value="TreeGrafter"/>
</dbReference>
<dbReference type="SUPFAM" id="SSF55073">
    <property type="entry name" value="Nucleotide cyclase"/>
    <property type="match status" value="1"/>
</dbReference>
<dbReference type="GO" id="GO:0005886">
    <property type="term" value="C:plasma membrane"/>
    <property type="evidence" value="ECO:0007669"/>
    <property type="project" value="TreeGrafter"/>
</dbReference>
<dbReference type="SMART" id="SM00044">
    <property type="entry name" value="CYCc"/>
    <property type="match status" value="1"/>
</dbReference>
<keyword evidence="5" id="KW-0472">Membrane</keyword>
<dbReference type="GO" id="GO:0001653">
    <property type="term" value="F:peptide receptor activity"/>
    <property type="evidence" value="ECO:0007669"/>
    <property type="project" value="TreeGrafter"/>
</dbReference>
<dbReference type="PANTHER" id="PTHR11920:SF501">
    <property type="entry name" value="GUANYLATE CYCLASE 32E"/>
    <property type="match status" value="1"/>
</dbReference>
<dbReference type="GO" id="GO:0035556">
    <property type="term" value="P:intracellular signal transduction"/>
    <property type="evidence" value="ECO:0007669"/>
    <property type="project" value="InterPro"/>
</dbReference>
<dbReference type="GO" id="GO:0004383">
    <property type="term" value="F:guanylate cyclase activity"/>
    <property type="evidence" value="ECO:0007669"/>
    <property type="project" value="TreeGrafter"/>
</dbReference>
<dbReference type="AlphaFoldDB" id="A0AA88YDF8"/>
<name>A0AA88YDF8_PINIB</name>
<evidence type="ECO:0000259" key="7">
    <source>
        <dbReference type="PROSITE" id="PS50125"/>
    </source>
</evidence>
<gene>
    <name evidence="8" type="ORF">FSP39_003260</name>
</gene>
<dbReference type="GO" id="GO:0004016">
    <property type="term" value="F:adenylate cyclase activity"/>
    <property type="evidence" value="ECO:0007669"/>
    <property type="project" value="TreeGrafter"/>
</dbReference>
<dbReference type="Gene3D" id="3.30.70.1230">
    <property type="entry name" value="Nucleotide cyclase"/>
    <property type="match status" value="1"/>
</dbReference>
<dbReference type="InterPro" id="IPR029787">
    <property type="entry name" value="Nucleotide_cyclase"/>
</dbReference>
<dbReference type="EMBL" id="VSWD01000006">
    <property type="protein sequence ID" value="KAK3099360.1"/>
    <property type="molecule type" value="Genomic_DNA"/>
</dbReference>
<keyword evidence="2" id="KW-0812">Transmembrane</keyword>
<comment type="caution">
    <text evidence="8">The sequence shown here is derived from an EMBL/GenBank/DDBJ whole genome shotgun (WGS) entry which is preliminary data.</text>
</comment>
<evidence type="ECO:0000256" key="2">
    <source>
        <dbReference type="ARBA" id="ARBA00022692"/>
    </source>
</evidence>
<organism evidence="8 9">
    <name type="scientific">Pinctada imbricata</name>
    <name type="common">Atlantic pearl-oyster</name>
    <name type="synonym">Pinctada martensii</name>
    <dbReference type="NCBI Taxonomy" id="66713"/>
    <lineage>
        <taxon>Eukaryota</taxon>
        <taxon>Metazoa</taxon>
        <taxon>Spiralia</taxon>
        <taxon>Lophotrochozoa</taxon>
        <taxon>Mollusca</taxon>
        <taxon>Bivalvia</taxon>
        <taxon>Autobranchia</taxon>
        <taxon>Pteriomorphia</taxon>
        <taxon>Pterioida</taxon>
        <taxon>Pterioidea</taxon>
        <taxon>Pteriidae</taxon>
        <taxon>Pinctada</taxon>
    </lineage>
</organism>
<dbReference type="PANTHER" id="PTHR11920">
    <property type="entry name" value="GUANYLYL CYCLASE"/>
    <property type="match status" value="1"/>
</dbReference>
<accession>A0AA88YDF8</accession>
<reference evidence="8" key="1">
    <citation type="submission" date="2019-08" db="EMBL/GenBank/DDBJ databases">
        <title>The improved chromosome-level genome for the pearl oyster Pinctada fucata martensii using PacBio sequencing and Hi-C.</title>
        <authorList>
            <person name="Zheng Z."/>
        </authorList>
    </citation>
    <scope>NUCLEOTIDE SEQUENCE</scope>
    <source>
        <strain evidence="8">ZZ-2019</strain>
        <tissue evidence="8">Adductor muscle</tissue>
    </source>
</reference>
<keyword evidence="9" id="KW-1185">Reference proteome</keyword>
<keyword evidence="6" id="KW-0456">Lyase</keyword>
<dbReference type="PROSITE" id="PS50125">
    <property type="entry name" value="GUANYLATE_CYCLASE_2"/>
    <property type="match status" value="1"/>
</dbReference>
<dbReference type="InterPro" id="IPR050401">
    <property type="entry name" value="Cyclic_nucleotide_synthase"/>
</dbReference>